<name>A0ABT3ZU32_9BURK</name>
<gene>
    <name evidence="3" type="ORF">OVY01_21540</name>
</gene>
<evidence type="ECO:0000256" key="2">
    <source>
        <dbReference type="SAM" id="SignalP"/>
    </source>
</evidence>
<comment type="caution">
    <text evidence="3">The sequence shown here is derived from an EMBL/GenBank/DDBJ whole genome shotgun (WGS) entry which is preliminary data.</text>
</comment>
<reference evidence="3" key="1">
    <citation type="submission" date="2022-11" db="EMBL/GenBank/DDBJ databases">
        <title>Robbsia betulipollinis sp. nov., isolated from pollen of birch (Betula pendula).</title>
        <authorList>
            <person name="Shi H."/>
            <person name="Ambika Manirajan B."/>
            <person name="Ratering S."/>
            <person name="Geissler-Plaum R."/>
            <person name="Schnell S."/>
        </authorList>
    </citation>
    <scope>NUCLEOTIDE SEQUENCE</scope>
    <source>
        <strain evidence="3">Bb-Pol-6</strain>
    </source>
</reference>
<sequence>MPRIVLAELLVLSTLSASASYAAVTVTPPGETTNDAFIKYVWVLLIAVLAWAASSLPVLAEWEGGGGRRRLVIAQGILQAVFFGFVAFWASVGAGQNIMASYIAAASAAYLGERHFVFGRKNKTEGADVPDKHPERGEP</sequence>
<dbReference type="EMBL" id="JAPMXC010000011">
    <property type="protein sequence ID" value="MCY0389730.1"/>
    <property type="molecule type" value="Genomic_DNA"/>
</dbReference>
<feature type="transmembrane region" description="Helical" evidence="1">
    <location>
        <begin position="71"/>
        <end position="90"/>
    </location>
</feature>
<evidence type="ECO:0000313" key="4">
    <source>
        <dbReference type="Proteomes" id="UP001082899"/>
    </source>
</evidence>
<feature type="transmembrane region" description="Helical" evidence="1">
    <location>
        <begin position="38"/>
        <end position="59"/>
    </location>
</feature>
<keyword evidence="4" id="KW-1185">Reference proteome</keyword>
<dbReference type="Proteomes" id="UP001082899">
    <property type="component" value="Unassembled WGS sequence"/>
</dbReference>
<proteinExistence type="predicted"/>
<protein>
    <recommendedName>
        <fullName evidence="5">Holin</fullName>
    </recommendedName>
</protein>
<feature type="chain" id="PRO_5046075335" description="Holin" evidence="2">
    <location>
        <begin position="23"/>
        <end position="139"/>
    </location>
</feature>
<evidence type="ECO:0008006" key="5">
    <source>
        <dbReference type="Google" id="ProtNLM"/>
    </source>
</evidence>
<evidence type="ECO:0000256" key="1">
    <source>
        <dbReference type="SAM" id="Phobius"/>
    </source>
</evidence>
<keyword evidence="1" id="KW-1133">Transmembrane helix</keyword>
<organism evidence="3 4">
    <name type="scientific">Robbsia betulipollinis</name>
    <dbReference type="NCBI Taxonomy" id="2981849"/>
    <lineage>
        <taxon>Bacteria</taxon>
        <taxon>Pseudomonadati</taxon>
        <taxon>Pseudomonadota</taxon>
        <taxon>Betaproteobacteria</taxon>
        <taxon>Burkholderiales</taxon>
        <taxon>Burkholderiaceae</taxon>
        <taxon>Robbsia</taxon>
    </lineage>
</organism>
<keyword evidence="1" id="KW-0812">Transmembrane</keyword>
<accession>A0ABT3ZU32</accession>
<keyword evidence="2" id="KW-0732">Signal</keyword>
<feature type="signal peptide" evidence="2">
    <location>
        <begin position="1"/>
        <end position="22"/>
    </location>
</feature>
<evidence type="ECO:0000313" key="3">
    <source>
        <dbReference type="EMBL" id="MCY0389730.1"/>
    </source>
</evidence>
<keyword evidence="1" id="KW-0472">Membrane</keyword>
<dbReference type="RefSeq" id="WP_267849655.1">
    <property type="nucleotide sequence ID" value="NZ_JAPMXC010000011.1"/>
</dbReference>